<sequence length="211" mass="24310">MSISGNKSIVVRWAFAEDLNSELSLIKAAILRYSFSNVDALQIIQLSLSLSDAQGNLLDFDSPFSYIWEFNFRDFDINQDCYASDTVELLKRQGIDFEKNKEKGIDSKDFAKKLWDYGLVFNCYDLKSITWITFHQIYAKDSYSNYNIFSLKHTFKFLGLLGGLDKIAQTLNVAHITGSSYQAGLNSLLTLQYFMKLKSENIFESKWNKMN</sequence>
<dbReference type="Gene3D" id="3.30.420.10">
    <property type="entry name" value="Ribonuclease H-like superfamily/Ribonuclease H"/>
    <property type="match status" value="2"/>
</dbReference>
<proteinExistence type="predicted"/>
<dbReference type="InterPro" id="IPR039637">
    <property type="entry name" value="CNOT7/CNOT8/Pop2"/>
</dbReference>
<dbReference type="InterPro" id="IPR012337">
    <property type="entry name" value="RNaseH-like_sf"/>
</dbReference>
<gene>
    <name evidence="1" type="ORF">B456_005G220800</name>
</gene>
<name>A0A0D2PXP3_GOSRA</name>
<dbReference type="SUPFAM" id="SSF53098">
    <property type="entry name" value="Ribonuclease H-like"/>
    <property type="match status" value="1"/>
</dbReference>
<dbReference type="STRING" id="29730.A0A0D2PXP3"/>
<dbReference type="eggNOG" id="KOG0304">
    <property type="taxonomic scope" value="Eukaryota"/>
</dbReference>
<accession>A0A0D2PXP3</accession>
<dbReference type="Gramene" id="KJB32058">
    <property type="protein sequence ID" value="KJB32058"/>
    <property type="gene ID" value="B456_005G220800"/>
</dbReference>
<dbReference type="AlphaFoldDB" id="A0A0D2PXP3"/>
<dbReference type="GO" id="GO:0003676">
    <property type="term" value="F:nucleic acid binding"/>
    <property type="evidence" value="ECO:0007669"/>
    <property type="project" value="InterPro"/>
</dbReference>
<dbReference type="PANTHER" id="PTHR10797">
    <property type="entry name" value="CCR4-NOT TRANSCRIPTION COMPLEX SUBUNIT"/>
    <property type="match status" value="1"/>
</dbReference>
<dbReference type="GO" id="GO:0030014">
    <property type="term" value="C:CCR4-NOT complex"/>
    <property type="evidence" value="ECO:0007669"/>
    <property type="project" value="InterPro"/>
</dbReference>
<dbReference type="GO" id="GO:0004535">
    <property type="term" value="F:poly(A)-specific ribonuclease activity"/>
    <property type="evidence" value="ECO:0007669"/>
    <property type="project" value="InterPro"/>
</dbReference>
<dbReference type="EMBL" id="CM001744">
    <property type="protein sequence ID" value="KJB32058.1"/>
    <property type="molecule type" value="Genomic_DNA"/>
</dbReference>
<protein>
    <submittedName>
        <fullName evidence="1">Uncharacterized protein</fullName>
    </submittedName>
</protein>
<dbReference type="Proteomes" id="UP000032304">
    <property type="component" value="Chromosome 5"/>
</dbReference>
<reference evidence="1 2" key="1">
    <citation type="journal article" date="2012" name="Nature">
        <title>Repeated polyploidization of Gossypium genomes and the evolution of spinnable cotton fibres.</title>
        <authorList>
            <person name="Paterson A.H."/>
            <person name="Wendel J.F."/>
            <person name="Gundlach H."/>
            <person name="Guo H."/>
            <person name="Jenkins J."/>
            <person name="Jin D."/>
            <person name="Llewellyn D."/>
            <person name="Showmaker K.C."/>
            <person name="Shu S."/>
            <person name="Udall J."/>
            <person name="Yoo M.J."/>
            <person name="Byers R."/>
            <person name="Chen W."/>
            <person name="Doron-Faigenboim A."/>
            <person name="Duke M.V."/>
            <person name="Gong L."/>
            <person name="Grimwood J."/>
            <person name="Grover C."/>
            <person name="Grupp K."/>
            <person name="Hu G."/>
            <person name="Lee T.H."/>
            <person name="Li J."/>
            <person name="Lin L."/>
            <person name="Liu T."/>
            <person name="Marler B.S."/>
            <person name="Page J.T."/>
            <person name="Roberts A.W."/>
            <person name="Romanel E."/>
            <person name="Sanders W.S."/>
            <person name="Szadkowski E."/>
            <person name="Tan X."/>
            <person name="Tang H."/>
            <person name="Xu C."/>
            <person name="Wang J."/>
            <person name="Wang Z."/>
            <person name="Zhang D."/>
            <person name="Zhang L."/>
            <person name="Ashrafi H."/>
            <person name="Bedon F."/>
            <person name="Bowers J.E."/>
            <person name="Brubaker C.L."/>
            <person name="Chee P.W."/>
            <person name="Das S."/>
            <person name="Gingle A.R."/>
            <person name="Haigler C.H."/>
            <person name="Harker D."/>
            <person name="Hoffmann L.V."/>
            <person name="Hovav R."/>
            <person name="Jones D.C."/>
            <person name="Lemke C."/>
            <person name="Mansoor S."/>
            <person name="ur Rahman M."/>
            <person name="Rainville L.N."/>
            <person name="Rambani A."/>
            <person name="Reddy U.K."/>
            <person name="Rong J.K."/>
            <person name="Saranga Y."/>
            <person name="Scheffler B.E."/>
            <person name="Scheffler J.A."/>
            <person name="Stelly D.M."/>
            <person name="Triplett B.A."/>
            <person name="Van Deynze A."/>
            <person name="Vaslin M.F."/>
            <person name="Waghmare V.N."/>
            <person name="Walford S.A."/>
            <person name="Wright R.J."/>
            <person name="Zaki E.A."/>
            <person name="Zhang T."/>
            <person name="Dennis E.S."/>
            <person name="Mayer K.F."/>
            <person name="Peterson D.G."/>
            <person name="Rokhsar D.S."/>
            <person name="Wang X."/>
            <person name="Schmutz J."/>
        </authorList>
    </citation>
    <scope>NUCLEOTIDE SEQUENCE [LARGE SCALE GENOMIC DNA]</scope>
</reference>
<organism evidence="1 2">
    <name type="scientific">Gossypium raimondii</name>
    <name type="common">Peruvian cotton</name>
    <name type="synonym">Gossypium klotzschianum subsp. raimondii</name>
    <dbReference type="NCBI Taxonomy" id="29730"/>
    <lineage>
        <taxon>Eukaryota</taxon>
        <taxon>Viridiplantae</taxon>
        <taxon>Streptophyta</taxon>
        <taxon>Embryophyta</taxon>
        <taxon>Tracheophyta</taxon>
        <taxon>Spermatophyta</taxon>
        <taxon>Magnoliopsida</taxon>
        <taxon>eudicotyledons</taxon>
        <taxon>Gunneridae</taxon>
        <taxon>Pentapetalae</taxon>
        <taxon>rosids</taxon>
        <taxon>malvids</taxon>
        <taxon>Malvales</taxon>
        <taxon>Malvaceae</taxon>
        <taxon>Malvoideae</taxon>
        <taxon>Gossypium</taxon>
    </lineage>
</organism>
<dbReference type="InterPro" id="IPR036397">
    <property type="entry name" value="RNaseH_sf"/>
</dbReference>
<evidence type="ECO:0000313" key="1">
    <source>
        <dbReference type="EMBL" id="KJB32058.1"/>
    </source>
</evidence>
<keyword evidence="2" id="KW-1185">Reference proteome</keyword>
<evidence type="ECO:0000313" key="2">
    <source>
        <dbReference type="Proteomes" id="UP000032304"/>
    </source>
</evidence>